<dbReference type="EMBL" id="NESQ01000317">
    <property type="protein sequence ID" value="PUU74182.1"/>
    <property type="molecule type" value="Genomic_DNA"/>
</dbReference>
<keyword evidence="3" id="KW-1185">Reference proteome</keyword>
<accession>A0A2T6ZFD3</accession>
<organism evidence="2 3">
    <name type="scientific">Tuber borchii</name>
    <name type="common">White truffle</name>
    <dbReference type="NCBI Taxonomy" id="42251"/>
    <lineage>
        <taxon>Eukaryota</taxon>
        <taxon>Fungi</taxon>
        <taxon>Dikarya</taxon>
        <taxon>Ascomycota</taxon>
        <taxon>Pezizomycotina</taxon>
        <taxon>Pezizomycetes</taxon>
        <taxon>Pezizales</taxon>
        <taxon>Tuberaceae</taxon>
        <taxon>Tuber</taxon>
    </lineage>
</organism>
<dbReference type="OrthoDB" id="5502633at2759"/>
<feature type="signal peptide" evidence="1">
    <location>
        <begin position="1"/>
        <end position="19"/>
    </location>
</feature>
<evidence type="ECO:0000256" key="1">
    <source>
        <dbReference type="SAM" id="SignalP"/>
    </source>
</evidence>
<reference evidence="2 3" key="1">
    <citation type="submission" date="2017-04" db="EMBL/GenBank/DDBJ databases">
        <title>Draft genome sequence of Tuber borchii Vittad., a whitish edible truffle.</title>
        <authorList>
            <consortium name="DOE Joint Genome Institute"/>
            <person name="Murat C."/>
            <person name="Kuo A."/>
            <person name="Barry K.W."/>
            <person name="Clum A."/>
            <person name="Dockter R.B."/>
            <person name="Fauchery L."/>
            <person name="Iotti M."/>
            <person name="Kohler A."/>
            <person name="Labutti K."/>
            <person name="Lindquist E.A."/>
            <person name="Lipzen A."/>
            <person name="Ohm R.A."/>
            <person name="Wang M."/>
            <person name="Grigoriev I.V."/>
            <person name="Zambonelli A."/>
            <person name="Martin F.M."/>
        </authorList>
    </citation>
    <scope>NUCLEOTIDE SEQUENCE [LARGE SCALE GENOMIC DNA]</scope>
    <source>
        <strain evidence="2 3">Tbo3840</strain>
    </source>
</reference>
<sequence>MWTDHLTALLLLQSIAVQARLPPMPKSAHFSQIACPSVFQSRNNLIGLFDRDGKSLAAITENCSLISKPCEIEGSSDLTVGPYTVVHPGAIFGPCVYKDLKIEITATDGSNNFTARQRLFATCKVGPISCDPENPIIGQFNEVIMSEFPSDFKPTSIDLREYNMNGCPADQNFGDLISNTGGCNLITNTGITNVVVVPKPDMPSTCVLTLYADTNCESPSNAKIGPITPASHPSACIGPIRNSTGDVFAAKGALLEC</sequence>
<gene>
    <name evidence="2" type="ORF">B9Z19DRAFT_1133742</name>
</gene>
<name>A0A2T6ZFD3_TUBBO</name>
<comment type="caution">
    <text evidence="2">The sequence shown here is derived from an EMBL/GenBank/DDBJ whole genome shotgun (WGS) entry which is preliminary data.</text>
</comment>
<evidence type="ECO:0000313" key="2">
    <source>
        <dbReference type="EMBL" id="PUU74182.1"/>
    </source>
</evidence>
<feature type="chain" id="PRO_5015575361" evidence="1">
    <location>
        <begin position="20"/>
        <end position="257"/>
    </location>
</feature>
<dbReference type="AlphaFoldDB" id="A0A2T6ZFD3"/>
<dbReference type="Proteomes" id="UP000244722">
    <property type="component" value="Unassembled WGS sequence"/>
</dbReference>
<protein>
    <submittedName>
        <fullName evidence="2">Uncharacterized protein</fullName>
    </submittedName>
</protein>
<keyword evidence="1" id="KW-0732">Signal</keyword>
<evidence type="ECO:0000313" key="3">
    <source>
        <dbReference type="Proteomes" id="UP000244722"/>
    </source>
</evidence>
<proteinExistence type="predicted"/>